<reference evidence="1" key="1">
    <citation type="submission" date="2024-06" db="EMBL/GenBank/DDBJ databases">
        <title>Mesorhizobium karijinii sp. nov., a symbiont of the iconic Swainsona formosa from arid Australia.</title>
        <authorList>
            <person name="Hill Y.J."/>
            <person name="Watkin E.L.J."/>
            <person name="O'Hara G.W."/>
            <person name="Terpolilli J."/>
            <person name="Tye M.L."/>
            <person name="Kohlmeier M.G."/>
        </authorList>
    </citation>
    <scope>NUCLEOTIDE SEQUENCE</scope>
    <source>
        <strain evidence="1">WSM2240</strain>
    </source>
</reference>
<sequence>MIVYNVERGWFPMKNDAEAYRKTLGLKPDANFKLVIETREELAAFLNGLMGIKAPEQAPAGAVVEPVVAPPEVIERNFVEVPDYVPMFLAKAYAKAEGKEIKWVASEEQPSPTPSTSS</sequence>
<organism evidence="1">
    <name type="scientific">Mesorhizobium sp. WSM2240</name>
    <dbReference type="NCBI Taxonomy" id="3228851"/>
    <lineage>
        <taxon>Bacteria</taxon>
        <taxon>Pseudomonadati</taxon>
        <taxon>Pseudomonadota</taxon>
        <taxon>Alphaproteobacteria</taxon>
        <taxon>Hyphomicrobiales</taxon>
        <taxon>Phyllobacteriaceae</taxon>
        <taxon>Mesorhizobium</taxon>
    </lineage>
</organism>
<dbReference type="AlphaFoldDB" id="A0AAU8CK79"/>
<dbReference type="RefSeq" id="WP_353645706.1">
    <property type="nucleotide sequence ID" value="NZ_CP159253.1"/>
</dbReference>
<protein>
    <submittedName>
        <fullName evidence="1">Uncharacterized protein</fullName>
    </submittedName>
</protein>
<name>A0AAU8CK79_9HYPH</name>
<evidence type="ECO:0000313" key="1">
    <source>
        <dbReference type="EMBL" id="XCG46756.1"/>
    </source>
</evidence>
<accession>A0AAU8CK79</accession>
<gene>
    <name evidence="1" type="ORF">ABVK50_15655</name>
</gene>
<dbReference type="EMBL" id="CP159253">
    <property type="protein sequence ID" value="XCG46756.1"/>
    <property type="molecule type" value="Genomic_DNA"/>
</dbReference>
<proteinExistence type="predicted"/>